<evidence type="ECO:0000256" key="8">
    <source>
        <dbReference type="ARBA" id="ARBA00045258"/>
    </source>
</evidence>
<evidence type="ECO:0000256" key="3">
    <source>
        <dbReference type="ARBA" id="ARBA00006677"/>
    </source>
</evidence>
<dbReference type="CDD" id="cd11710">
    <property type="entry name" value="GINS_A_psf1"/>
    <property type="match status" value="1"/>
</dbReference>
<comment type="function">
    <text evidence="8">Required for correct functioning of the GINS complex, a complex that plays an essential role in the initiation of DNA replication, and progression of DNA replication forks. GINS complex is a core component of CDC45-MCM-GINS (CMG) helicase, the molecular machine that unwinds template DNA during replication, and around which the replisome is built.</text>
</comment>
<dbReference type="InterPro" id="IPR036224">
    <property type="entry name" value="GINS_bundle-like_dom_sf"/>
</dbReference>
<dbReference type="Pfam" id="PF05916">
    <property type="entry name" value="Sld5"/>
    <property type="match status" value="1"/>
</dbReference>
<name>A0A6M2DU81_XENCH</name>
<dbReference type="SUPFAM" id="SSF158573">
    <property type="entry name" value="GINS helical bundle-like"/>
    <property type="match status" value="1"/>
</dbReference>
<dbReference type="GO" id="GO:0000811">
    <property type="term" value="C:GINS complex"/>
    <property type="evidence" value="ECO:0007669"/>
    <property type="project" value="UniProtKB-UniRule"/>
</dbReference>
<sequence length="200" mass="23337">MFSEKAFELIKELERCPDTMPPFNDDTIRQVLEEIHLLYNENTRDSNSQNTSASSSGIHGSFMNAVIIRHTSIERNKRCLLAYLYNRLRRIRTMRWEFGPILPHDVKANLCEPEIQWFNNYSKSLATYMRSIGDGIGLNIMQDLKPPKSLYIEVRCLVDYGKFELEDGEIIFLKKNSQHFLPRAQCESLIQQGILQHIIL</sequence>
<evidence type="ECO:0000256" key="9">
    <source>
        <dbReference type="RuleBase" id="RU368085"/>
    </source>
</evidence>
<reference evidence="12" key="1">
    <citation type="submission" date="2020-03" db="EMBL/GenBank/DDBJ databases">
        <title>Transcriptomic Profiling of the Digestive Tract of the Rat Flea, Xenopsylla cheopis, Following Blood Feeding and Infection with Yersinia pestis.</title>
        <authorList>
            <person name="Bland D.M."/>
            <person name="Martens C.A."/>
            <person name="Virtaneva K."/>
            <person name="Kanakabandi K."/>
            <person name="Long D."/>
            <person name="Rosenke R."/>
            <person name="Saturday G.A."/>
            <person name="Hoyt F.H."/>
            <person name="Bruno D.P."/>
            <person name="Ribeiro J.M.C."/>
            <person name="Hinnebusch J."/>
        </authorList>
    </citation>
    <scope>NUCLEOTIDE SEQUENCE</scope>
</reference>
<dbReference type="AlphaFoldDB" id="A0A6M2DU81"/>
<keyword evidence="5" id="KW-0158">Chromosome</keyword>
<dbReference type="InterPro" id="IPR021151">
    <property type="entry name" value="GINS_A"/>
</dbReference>
<dbReference type="EMBL" id="GIIL01006006">
    <property type="protein sequence ID" value="NOV49732.1"/>
    <property type="molecule type" value="Transcribed_RNA"/>
</dbReference>
<proteinExistence type="inferred from homology"/>
<feature type="domain" description="DNA replication complex GINS protein PSF1 C-terminal" evidence="11">
    <location>
        <begin position="148"/>
        <end position="199"/>
    </location>
</feature>
<dbReference type="PANTHER" id="PTHR12914">
    <property type="entry name" value="PARTNER OF SLD5"/>
    <property type="match status" value="1"/>
</dbReference>
<comment type="subunit">
    <text evidence="9">Component of the GINS complex.</text>
</comment>
<keyword evidence="6 9" id="KW-0235">DNA replication</keyword>
<comment type="similarity">
    <text evidence="3 9">Belongs to the GINS1/PSF1 family.</text>
</comment>
<evidence type="ECO:0000256" key="1">
    <source>
        <dbReference type="ARBA" id="ARBA00004123"/>
    </source>
</evidence>
<keyword evidence="7 9" id="KW-0539">Nucleus</keyword>
<evidence type="ECO:0000256" key="4">
    <source>
        <dbReference type="ARBA" id="ARBA00015143"/>
    </source>
</evidence>
<comment type="subcellular location">
    <subcellularLocation>
        <location evidence="2">Chromosome</location>
    </subcellularLocation>
    <subcellularLocation>
        <location evidence="1 9">Nucleus</location>
    </subcellularLocation>
</comment>
<feature type="domain" description="GINS subunit" evidence="10">
    <location>
        <begin position="52"/>
        <end position="132"/>
    </location>
</feature>
<dbReference type="InterPro" id="IPR056783">
    <property type="entry name" value="PSF1_C"/>
</dbReference>
<protein>
    <recommendedName>
        <fullName evidence="4 9">DNA replication complex GINS protein PSF1</fullName>
    </recommendedName>
</protein>
<evidence type="ECO:0000256" key="2">
    <source>
        <dbReference type="ARBA" id="ARBA00004286"/>
    </source>
</evidence>
<accession>A0A6M2DU81</accession>
<dbReference type="GO" id="GO:1902983">
    <property type="term" value="P:DNA strand elongation involved in mitotic DNA replication"/>
    <property type="evidence" value="ECO:0007669"/>
    <property type="project" value="TreeGrafter"/>
</dbReference>
<dbReference type="PANTHER" id="PTHR12914:SF2">
    <property type="entry name" value="DNA REPLICATION COMPLEX GINS PROTEIN PSF1"/>
    <property type="match status" value="1"/>
</dbReference>
<dbReference type="Pfam" id="PF24997">
    <property type="entry name" value="PSF1_C"/>
    <property type="match status" value="1"/>
</dbReference>
<evidence type="ECO:0000259" key="11">
    <source>
        <dbReference type="Pfam" id="PF24997"/>
    </source>
</evidence>
<evidence type="ECO:0000256" key="6">
    <source>
        <dbReference type="ARBA" id="ARBA00022705"/>
    </source>
</evidence>
<dbReference type="InterPro" id="IPR005339">
    <property type="entry name" value="GINS_Psf1"/>
</dbReference>
<evidence type="ECO:0000313" key="12">
    <source>
        <dbReference type="EMBL" id="NOV49732.1"/>
    </source>
</evidence>
<evidence type="ECO:0000259" key="10">
    <source>
        <dbReference type="Pfam" id="PF05916"/>
    </source>
</evidence>
<comment type="function">
    <text evidence="9">Required for correct functioning of the GINS complex, a complex that plays an essential role in the initiation of DNA replication, and progression of DNA replication forks. GINS complex seems to bind preferentially to single-stranded DNA.</text>
</comment>
<dbReference type="Gene3D" id="1.20.58.1030">
    <property type="match status" value="1"/>
</dbReference>
<evidence type="ECO:0000256" key="7">
    <source>
        <dbReference type="ARBA" id="ARBA00023242"/>
    </source>
</evidence>
<organism evidence="12">
    <name type="scientific">Xenopsylla cheopis</name>
    <name type="common">Oriental rat flea</name>
    <name type="synonym">Pulex cheopis</name>
    <dbReference type="NCBI Taxonomy" id="163159"/>
    <lineage>
        <taxon>Eukaryota</taxon>
        <taxon>Metazoa</taxon>
        <taxon>Ecdysozoa</taxon>
        <taxon>Arthropoda</taxon>
        <taxon>Hexapoda</taxon>
        <taxon>Insecta</taxon>
        <taxon>Pterygota</taxon>
        <taxon>Neoptera</taxon>
        <taxon>Endopterygota</taxon>
        <taxon>Siphonaptera</taxon>
        <taxon>Pulicidae</taxon>
        <taxon>Xenopsyllinae</taxon>
        <taxon>Xenopsylla</taxon>
    </lineage>
</organism>
<dbReference type="FunFam" id="1.20.58.1030:FF:000001">
    <property type="entry name" value="DNA replication complex GINS protein PSF1"/>
    <property type="match status" value="1"/>
</dbReference>
<evidence type="ECO:0000256" key="5">
    <source>
        <dbReference type="ARBA" id="ARBA00022454"/>
    </source>
</evidence>
<dbReference type="CDD" id="cd21696">
    <property type="entry name" value="GINS_B_Psf1"/>
    <property type="match status" value="1"/>
</dbReference>